<accession>A0A0F5L0V6</accession>
<organism evidence="2 3">
    <name type="scientific">Devosia soli</name>
    <dbReference type="NCBI Taxonomy" id="361041"/>
    <lineage>
        <taxon>Bacteria</taxon>
        <taxon>Pseudomonadati</taxon>
        <taxon>Pseudomonadota</taxon>
        <taxon>Alphaproteobacteria</taxon>
        <taxon>Hyphomicrobiales</taxon>
        <taxon>Devosiaceae</taxon>
        <taxon>Devosia</taxon>
    </lineage>
</organism>
<dbReference type="InterPro" id="IPR011250">
    <property type="entry name" value="OMP/PagP_B-barrel"/>
</dbReference>
<reference evidence="2 3" key="1">
    <citation type="submission" date="2015-03" db="EMBL/GenBank/DDBJ databases">
        <authorList>
            <person name="Hassan Y.I."/>
            <person name="Lepp D."/>
            <person name="Zhou T."/>
        </authorList>
    </citation>
    <scope>NUCLEOTIDE SEQUENCE [LARGE SCALE GENOMIC DNA]</scope>
    <source>
        <strain evidence="2 3">GH2-10</strain>
    </source>
</reference>
<dbReference type="PATRIC" id="fig|361041.3.peg.3425"/>
<gene>
    <name evidence="2" type="ORF">VW35_20045</name>
</gene>
<name>A0A0F5L0V6_9HYPH</name>
<evidence type="ECO:0000313" key="2">
    <source>
        <dbReference type="EMBL" id="KKB76021.1"/>
    </source>
</evidence>
<comment type="caution">
    <text evidence="2">The sequence shown here is derived from an EMBL/GenBank/DDBJ whole genome shotgun (WGS) entry which is preliminary data.</text>
</comment>
<feature type="chain" id="PRO_5002491486" description="Outer membrane protein beta-barrel domain-containing protein" evidence="1">
    <location>
        <begin position="22"/>
        <end position="231"/>
    </location>
</feature>
<evidence type="ECO:0008006" key="4">
    <source>
        <dbReference type="Google" id="ProtNLM"/>
    </source>
</evidence>
<keyword evidence="1" id="KW-0732">Signal</keyword>
<dbReference type="STRING" id="361041.VW35_20045"/>
<keyword evidence="3" id="KW-1185">Reference proteome</keyword>
<dbReference type="SUPFAM" id="SSF56925">
    <property type="entry name" value="OMPA-like"/>
    <property type="match status" value="1"/>
</dbReference>
<dbReference type="Gene3D" id="2.40.160.20">
    <property type="match status" value="1"/>
</dbReference>
<proteinExistence type="predicted"/>
<protein>
    <recommendedName>
        <fullName evidence="4">Outer membrane protein beta-barrel domain-containing protein</fullName>
    </recommendedName>
</protein>
<dbReference type="OrthoDB" id="5643626at2"/>
<dbReference type="RefSeq" id="WP_046144831.1">
    <property type="nucleotide sequence ID" value="NZ_LAJG01000048.1"/>
</dbReference>
<evidence type="ECO:0000313" key="3">
    <source>
        <dbReference type="Proteomes" id="UP000033514"/>
    </source>
</evidence>
<sequence>MRKLIAAFLLAGSAVAGPAIAADLVPYYPPVIEVPDVDYGVSGGLYLRGSVAGGAWTAQDAIYCNCATTTFDKWGYGYSVGAGVGYDSGHGIRADVTIDYLNYGGLATTNGYSVNLRSGLALANLYYDFSLSGNGYGAGGFGAYVGAGLGVAKNYSEVMDGSTQHAWGTSLEGAGAVMAGVSYDFGSHVADLGYRGIYMNKVMSQPANLANAYIINNNFIHELRASLRYRF</sequence>
<dbReference type="EMBL" id="LAJG01000048">
    <property type="protein sequence ID" value="KKB76021.1"/>
    <property type="molecule type" value="Genomic_DNA"/>
</dbReference>
<dbReference type="AlphaFoldDB" id="A0A0F5L0V6"/>
<feature type="signal peptide" evidence="1">
    <location>
        <begin position="1"/>
        <end position="21"/>
    </location>
</feature>
<evidence type="ECO:0000256" key="1">
    <source>
        <dbReference type="SAM" id="SignalP"/>
    </source>
</evidence>
<dbReference type="Proteomes" id="UP000033514">
    <property type="component" value="Unassembled WGS sequence"/>
</dbReference>